<dbReference type="InterPro" id="IPR002885">
    <property type="entry name" value="PPR_rpt"/>
</dbReference>
<dbReference type="EMBL" id="CAKOAT010760709">
    <property type="protein sequence ID" value="CAH8387779.1"/>
    <property type="molecule type" value="Genomic_DNA"/>
</dbReference>
<keyword evidence="1" id="KW-0677">Repeat</keyword>
<protein>
    <recommendedName>
        <fullName evidence="4">Pentatricopeptide repeat-containing protein</fullName>
    </recommendedName>
</protein>
<name>A0ABC8LVA5_ERUVS</name>
<accession>A0ABC8LVA5</accession>
<sequence length="151" mass="17627">MYMNLIRGFLEQGNLDMAYQLRDNFNICSIWNIITILNSVFVEYLFKQGNDDKAMELYKTSLNNDGFIANGHVGHPYLKVLLKYSKKTQARAFFEYMLDNYDECIRLGNNTINMILNGCIKEGQFSDAVNILAKYKTQLKYFPVRAYMNLI</sequence>
<keyword evidence="3" id="KW-1185">Reference proteome</keyword>
<dbReference type="InterPro" id="IPR011990">
    <property type="entry name" value="TPR-like_helical_dom_sf"/>
</dbReference>
<dbReference type="Gene3D" id="1.25.40.10">
    <property type="entry name" value="Tetratricopeptide repeat domain"/>
    <property type="match status" value="1"/>
</dbReference>
<dbReference type="Proteomes" id="UP001642260">
    <property type="component" value="Unassembled WGS sequence"/>
</dbReference>
<proteinExistence type="predicted"/>
<dbReference type="SUPFAM" id="SSF81901">
    <property type="entry name" value="HCP-like"/>
    <property type="match status" value="1"/>
</dbReference>
<gene>
    <name evidence="2" type="ORF">ERUC_LOCUS40262</name>
</gene>
<evidence type="ECO:0000313" key="2">
    <source>
        <dbReference type="EMBL" id="CAH8387779.1"/>
    </source>
</evidence>
<evidence type="ECO:0008006" key="4">
    <source>
        <dbReference type="Google" id="ProtNLM"/>
    </source>
</evidence>
<evidence type="ECO:0000256" key="1">
    <source>
        <dbReference type="ARBA" id="ARBA00022737"/>
    </source>
</evidence>
<evidence type="ECO:0000313" key="3">
    <source>
        <dbReference type="Proteomes" id="UP001642260"/>
    </source>
</evidence>
<comment type="caution">
    <text evidence="2">The sequence shown here is derived from an EMBL/GenBank/DDBJ whole genome shotgun (WGS) entry which is preliminary data.</text>
</comment>
<dbReference type="PANTHER" id="PTHR47937:SF2">
    <property type="entry name" value="PENTATRICOPEPTIDE (PPR) REPEAT-CONTAINING PROTEIN, PF01535'-RELATED"/>
    <property type="match status" value="1"/>
</dbReference>
<organism evidence="2 3">
    <name type="scientific">Eruca vesicaria subsp. sativa</name>
    <name type="common">Garden rocket</name>
    <name type="synonym">Eruca sativa</name>
    <dbReference type="NCBI Taxonomy" id="29727"/>
    <lineage>
        <taxon>Eukaryota</taxon>
        <taxon>Viridiplantae</taxon>
        <taxon>Streptophyta</taxon>
        <taxon>Embryophyta</taxon>
        <taxon>Tracheophyta</taxon>
        <taxon>Spermatophyta</taxon>
        <taxon>Magnoliopsida</taxon>
        <taxon>eudicotyledons</taxon>
        <taxon>Gunneridae</taxon>
        <taxon>Pentapetalae</taxon>
        <taxon>rosids</taxon>
        <taxon>malvids</taxon>
        <taxon>Brassicales</taxon>
        <taxon>Brassicaceae</taxon>
        <taxon>Brassiceae</taxon>
        <taxon>Eruca</taxon>
    </lineage>
</organism>
<dbReference type="AlphaFoldDB" id="A0ABC8LVA5"/>
<dbReference type="PANTHER" id="PTHR47937">
    <property type="entry name" value="PLASTID TRANSCRIPTIONALLY ACTIVE CHROMOSOME 2-LIKE PROTEIN"/>
    <property type="match status" value="1"/>
</dbReference>
<dbReference type="InterPro" id="IPR052308">
    <property type="entry name" value="PPR_domain-containing"/>
</dbReference>
<reference evidence="2 3" key="1">
    <citation type="submission" date="2022-03" db="EMBL/GenBank/DDBJ databases">
        <authorList>
            <person name="Macdonald S."/>
            <person name="Ahmed S."/>
            <person name="Newling K."/>
        </authorList>
    </citation>
    <scope>NUCLEOTIDE SEQUENCE [LARGE SCALE GENOMIC DNA]</scope>
</reference>
<dbReference type="Pfam" id="PF01535">
    <property type="entry name" value="PPR"/>
    <property type="match status" value="2"/>
</dbReference>